<reference evidence="1 2" key="1">
    <citation type="journal article" date="2016" name="Sci. Rep.">
        <title>The Dendrobium catenatum Lindl. genome sequence provides insights into polysaccharide synthase, floral development and adaptive evolution.</title>
        <authorList>
            <person name="Zhang G.Q."/>
            <person name="Xu Q."/>
            <person name="Bian C."/>
            <person name="Tsai W.C."/>
            <person name="Yeh C.M."/>
            <person name="Liu K.W."/>
            <person name="Yoshida K."/>
            <person name="Zhang L.S."/>
            <person name="Chang S.B."/>
            <person name="Chen F."/>
            <person name="Shi Y."/>
            <person name="Su Y.Y."/>
            <person name="Zhang Y.Q."/>
            <person name="Chen L.J."/>
            <person name="Yin Y."/>
            <person name="Lin M."/>
            <person name="Huang H."/>
            <person name="Deng H."/>
            <person name="Wang Z.W."/>
            <person name="Zhu S.L."/>
            <person name="Zhao X."/>
            <person name="Deng C."/>
            <person name="Niu S.C."/>
            <person name="Huang J."/>
            <person name="Wang M."/>
            <person name="Liu G.H."/>
            <person name="Yang H.J."/>
            <person name="Xiao X.J."/>
            <person name="Hsiao Y.Y."/>
            <person name="Wu W.L."/>
            <person name="Chen Y.Y."/>
            <person name="Mitsuda N."/>
            <person name="Ohme-Takagi M."/>
            <person name="Luo Y.B."/>
            <person name="Van de Peer Y."/>
            <person name="Liu Z.J."/>
        </authorList>
    </citation>
    <scope>NUCLEOTIDE SEQUENCE [LARGE SCALE GENOMIC DNA]</scope>
    <source>
        <tissue evidence="1">The whole plant</tissue>
    </source>
</reference>
<keyword evidence="2" id="KW-1185">Reference proteome</keyword>
<gene>
    <name evidence="1" type="ORF">MA16_Dca014830</name>
</gene>
<accession>A0A2I0XB68</accession>
<evidence type="ECO:0000313" key="2">
    <source>
        <dbReference type="Proteomes" id="UP000233837"/>
    </source>
</evidence>
<sequence>MVQKRHQSCRQPSSCSWGKSWMCGACLHLELLFCADTGQFSDPVKRLVPSAIYFGVM</sequence>
<dbReference type="Proteomes" id="UP000233837">
    <property type="component" value="Unassembled WGS sequence"/>
</dbReference>
<dbReference type="AlphaFoldDB" id="A0A2I0XB68"/>
<name>A0A2I0XB68_9ASPA</name>
<evidence type="ECO:0000313" key="1">
    <source>
        <dbReference type="EMBL" id="PKU85150.1"/>
    </source>
</evidence>
<proteinExistence type="predicted"/>
<reference evidence="1 2" key="2">
    <citation type="journal article" date="2017" name="Nature">
        <title>The Apostasia genome and the evolution of orchids.</title>
        <authorList>
            <person name="Zhang G.Q."/>
            <person name="Liu K.W."/>
            <person name="Li Z."/>
            <person name="Lohaus R."/>
            <person name="Hsiao Y.Y."/>
            <person name="Niu S.C."/>
            <person name="Wang J.Y."/>
            <person name="Lin Y.C."/>
            <person name="Xu Q."/>
            <person name="Chen L.J."/>
            <person name="Yoshida K."/>
            <person name="Fujiwara S."/>
            <person name="Wang Z.W."/>
            <person name="Zhang Y.Q."/>
            <person name="Mitsuda N."/>
            <person name="Wang M."/>
            <person name="Liu G.H."/>
            <person name="Pecoraro L."/>
            <person name="Huang H.X."/>
            <person name="Xiao X.J."/>
            <person name="Lin M."/>
            <person name="Wu X.Y."/>
            <person name="Wu W.L."/>
            <person name="Chen Y.Y."/>
            <person name="Chang S.B."/>
            <person name="Sakamoto S."/>
            <person name="Ohme-Takagi M."/>
            <person name="Yagi M."/>
            <person name="Zeng S.J."/>
            <person name="Shen C.Y."/>
            <person name="Yeh C.M."/>
            <person name="Luo Y.B."/>
            <person name="Tsai W.C."/>
            <person name="Van de Peer Y."/>
            <person name="Liu Z.J."/>
        </authorList>
    </citation>
    <scope>NUCLEOTIDE SEQUENCE [LARGE SCALE GENOMIC DNA]</scope>
    <source>
        <tissue evidence="1">The whole plant</tissue>
    </source>
</reference>
<dbReference type="EMBL" id="KZ501994">
    <property type="protein sequence ID" value="PKU85150.1"/>
    <property type="molecule type" value="Genomic_DNA"/>
</dbReference>
<protein>
    <submittedName>
        <fullName evidence="1">Uncharacterized protein</fullName>
    </submittedName>
</protein>
<organism evidence="1 2">
    <name type="scientific">Dendrobium catenatum</name>
    <dbReference type="NCBI Taxonomy" id="906689"/>
    <lineage>
        <taxon>Eukaryota</taxon>
        <taxon>Viridiplantae</taxon>
        <taxon>Streptophyta</taxon>
        <taxon>Embryophyta</taxon>
        <taxon>Tracheophyta</taxon>
        <taxon>Spermatophyta</taxon>
        <taxon>Magnoliopsida</taxon>
        <taxon>Liliopsida</taxon>
        <taxon>Asparagales</taxon>
        <taxon>Orchidaceae</taxon>
        <taxon>Epidendroideae</taxon>
        <taxon>Malaxideae</taxon>
        <taxon>Dendrobiinae</taxon>
        <taxon>Dendrobium</taxon>
    </lineage>
</organism>